<dbReference type="Pfam" id="PF25039">
    <property type="entry name" value="BLTP1_M"/>
    <property type="match status" value="1"/>
</dbReference>
<dbReference type="PANTHER" id="PTHR31640">
    <property type="entry name" value="TRANSMEMBRANE PROTEIN KIAA1109"/>
    <property type="match status" value="1"/>
</dbReference>
<dbReference type="InterPro" id="IPR056742">
    <property type="entry name" value="BLTP1_C"/>
</dbReference>
<feature type="domain" description="Bridge-like lipid transfer protein family member 1 C-terminal" evidence="4">
    <location>
        <begin position="2207"/>
        <end position="2286"/>
    </location>
</feature>
<dbReference type="Pfam" id="PF25040">
    <property type="entry name" value="BLTP1_C"/>
    <property type="match status" value="1"/>
</dbReference>
<dbReference type="OrthoDB" id="6021490at2759"/>
<feature type="non-terminal residue" evidence="5">
    <location>
        <position position="2288"/>
    </location>
</feature>
<feature type="region of interest" description="Disordered" evidence="1">
    <location>
        <begin position="1852"/>
        <end position="1894"/>
    </location>
</feature>
<proteinExistence type="evidence at transcript level"/>
<name>T2MCF2_HYDVU</name>
<protein>
    <submittedName>
        <fullName evidence="5">Uncharacterized protein KIAA1109</fullName>
    </submittedName>
</protein>
<feature type="compositionally biased region" description="Polar residues" evidence="1">
    <location>
        <begin position="1861"/>
        <end position="1870"/>
    </location>
</feature>
<dbReference type="Pfam" id="PF20413">
    <property type="entry name" value="BLTP1_N"/>
    <property type="match status" value="1"/>
</dbReference>
<dbReference type="InterPro" id="IPR056741">
    <property type="entry name" value="BLTP1_M"/>
</dbReference>
<dbReference type="GO" id="GO:0098793">
    <property type="term" value="C:presynapse"/>
    <property type="evidence" value="ECO:0007669"/>
    <property type="project" value="GOC"/>
</dbReference>
<reference evidence="5" key="1">
    <citation type="journal article" date="2013" name="Genome Biol. Evol.">
        <title>Punctuated emergences of genetic and phenotypic innovations in eumetazoan, bilaterian, euteleostome, and hominidae ancestors.</title>
        <authorList>
            <person name="Wenger Y."/>
            <person name="Galliot B."/>
        </authorList>
    </citation>
    <scope>NUCLEOTIDE SEQUENCE</scope>
    <source>
        <tissue evidence="5">Whole animals</tissue>
    </source>
</reference>
<evidence type="ECO:0000256" key="1">
    <source>
        <dbReference type="SAM" id="MobiDB-lite"/>
    </source>
</evidence>
<dbReference type="InterPro" id="IPR047104">
    <property type="entry name" value="BLTP1_N"/>
</dbReference>
<evidence type="ECO:0000259" key="2">
    <source>
        <dbReference type="Pfam" id="PF20413"/>
    </source>
</evidence>
<feature type="compositionally biased region" description="Acidic residues" evidence="1">
    <location>
        <begin position="1871"/>
        <end position="1885"/>
    </location>
</feature>
<organism evidence="5">
    <name type="scientific">Hydra vulgaris</name>
    <name type="common">Hydra</name>
    <name type="synonym">Hydra attenuata</name>
    <dbReference type="NCBI Taxonomy" id="6087"/>
    <lineage>
        <taxon>Eukaryota</taxon>
        <taxon>Metazoa</taxon>
        <taxon>Cnidaria</taxon>
        <taxon>Hydrozoa</taxon>
        <taxon>Hydroidolina</taxon>
        <taxon>Anthoathecata</taxon>
        <taxon>Aplanulata</taxon>
        <taxon>Hydridae</taxon>
        <taxon>Hydra</taxon>
    </lineage>
</organism>
<feature type="domain" description="Bridge-like lipid transfer protein family member 1 N-terminal" evidence="2">
    <location>
        <begin position="117"/>
        <end position="1005"/>
    </location>
</feature>
<dbReference type="GO" id="GO:0048488">
    <property type="term" value="P:synaptic vesicle endocytosis"/>
    <property type="evidence" value="ECO:0007669"/>
    <property type="project" value="TreeGrafter"/>
</dbReference>
<feature type="non-terminal residue" evidence="5">
    <location>
        <position position="1"/>
    </location>
</feature>
<dbReference type="PANTHER" id="PTHR31640:SF1">
    <property type="entry name" value="BRIDGE-LIKE LIPID TRANSFER PROTEIN FAMILY MEMBER 1"/>
    <property type="match status" value="1"/>
</dbReference>
<accession>T2MCF2</accession>
<dbReference type="InterPro" id="IPR033616">
    <property type="entry name" value="BLTP1"/>
</dbReference>
<evidence type="ECO:0000259" key="4">
    <source>
        <dbReference type="Pfam" id="PF25040"/>
    </source>
</evidence>
<dbReference type="EMBL" id="HAAD01003607">
    <property type="protein sequence ID" value="CDG69839.1"/>
    <property type="molecule type" value="mRNA"/>
</dbReference>
<feature type="domain" description="Bridge-like lipid transfer protein family member 1 middle region" evidence="3">
    <location>
        <begin position="1671"/>
        <end position="1845"/>
    </location>
</feature>
<evidence type="ECO:0000259" key="3">
    <source>
        <dbReference type="Pfam" id="PF25039"/>
    </source>
</evidence>
<gene>
    <name evidence="5" type="primary">KIAA1109</name>
</gene>
<sequence>MINSLRLGYNPPNRKMLGGELLVFEEVNNKMMDQLTQEKSTITIMQDGWSSVTNDPIIAHSTYDELKSKILCITDCASNKKKSQELSDLYNEIQNILKCERYGDARKSITSLDVLESNIENRKNSQDSKLNIWRELFPLIRFNIRSGKLALGNRLLETTLWVHFNKGTAAYSMPDALSTLDYYTHFFQCKFDDLRVLLSKSSGYVGTTSEPPRFMGQGFVVLQSGQAKVLYYQDEPGLVPDEAAPDSDPEWGLNVMFTKSANITYGPWVDKQRDALQKFFFPNNFQELAVTKPMESLQQRLHTGFDVKIEFIASTTLDLLFSKDKETSAVHICCNKPSSLHYYQPWVVNEYGYTSNFIALLQKVEITTSLLFRKFLECDQIEIAINMMVPRIWNHFQHWSCEVGLSKTTCYFVSEHQKFFNDLVSDWSSNEPLDIAKFVPYDWAFNFNLRDFEIILMVNENNWIECANQDENNELAICGETLEINFTIPNTSFLPEVIEMNFIFRFETIMLRMFVPESNTLRRSVVSLAKVYDKSANKIPNSKSFQSNEDFHDFDRNFDEVDGVCVEDQLSQGWRCRTRNAGWIDVWSSPVFLLNIDYKYHPIPIENDTIKNINLKCGLNSGKEKKPNELVPDILTVTLEGGPSAARIFGYFWKQFFVGFKDNYFGVNQKLGEFNANKEYSDNCPSNLSKKHNDSQLDASNVMPVDACFHPLEVNVTVVLIDIHAELTMHTVNKKESPQAFTDRITFEIRKTYYETKMQLIIAPLVLIVPDSLKRHIDSAHLSTGFFRLSGFQFRGHAMFSDRGIPIVSETVEYSWLTEIQCGNFTGKVTPSQLQSLTLWAETFVLHFIDAENRFRLQNNLNDSLADSTNVSLNSIEDLKYKMFRFSLESINVFLVETECACNILVAPVRFAVCNASGEQCCEGGSLFINEATLHFYLQQVNSEYSADKLSKSTSNNWVEVGIITSGAFTADIRDLCESANQTFKQYRHLTFHDEKSKRIWFLWDSNELKSKLSVDRMKNKKCGCIGGCDFFGKNVNGVRFFTTQVLDATTDSTNHYGSGSLWGSQPTTGEKVKEYLRKLSGFVPKNILNSEDSSVENLKRNSEIFSEPDGEIRRESVPFTFLNKLLNRSKGSKMNFKRSASVIASQPSLLRRFGSTEGSFYSCASESNIAGKIRSMRDVTLSPQSSNASIASSSSQYASAVTSVQDLSVNIDELDYSTLSIKPLCQPTLLAAYGSYLQSFTCINWPQKVPSDLQKNFNLLNNLKVIRPPGYHYSTPNLPHFRPNVQANNIQGKLPFYIDQNSFLKDEEDKDTFKNSEIADKSNKRFINAKLHDQVVCILTPLVTKVVDRYISAFESSLFLCHPCHLLDHFHLGCISRSKDKYKESCILNTFSQCESSSLKAQIDKIAPPNISTVNFKLPHLNFLFFQVSTESYTPFDTNSINGQCGSEYSLDVDVKNLDYVMLALSISNTNLALYQQLENPSLNNTVVNFFQKFTVAKHIDKHEILHKLETLIKPSSTVFDSYIGNAQLQLLHLKGNIDKVPRLTEIPHFKSNVNFSVKYDRSLYTHLNDDAVAEDIFEFINTKTDINKENNELLLYNTSRSSLNSISDWQKVRKGYISLDIETGESLPEPSLTFGESNTRLNQKVLFKQSSSCIENIHINNSCKIFGDMSLKHVWINLATPTHLKTVQKATDQDINLVTVLIPAISTWVPCIIDLIKTVQNADNSYKILNYSTLACLMSQSLPENGKLFKKHFCIISAVSEESSFLQSDYSSQLISVLRRHTTGQRLENLLQTLKKPSHCPGLKDLELGMQALSRQWKCIFIGAEDFENIFAVKKSNIRKPVVGRGVLTQKDLPAVNPPNDQKGSTLQMEDEPLLDSDSETEPENLKEKEQSLYDWMSRSPASVRSFNKQKENVDNIKQLNLIKDSMKSNMSSQYNHTFAVNVNDLKQHFDFPLVRLVLQISETCNVFLEQKKFAEKFIFQPNRDVFSTLSVEQQHEMHASKCWRNMYNVINLYIPKKSSSTMRENINPVKQDVIFVHDEKVSESSQKDLPLDNVTISGTFCLHNASCTASMSGLEFSLDMQQLNGSLYHSKKTKSANELFTASQQNEAFEEIDGRIENLENESEFSESCESDSNDDGDESCFIVDNQIIENVIIAINAIGPVINKVRKIMMNQIVPLPASTHIFLPAISIDGHYIQISKNVSSDNSTYFNGHGYLSIGINIGPLELNLTTDLMNHLIFLQKGFIKEVNEVVQDVEENEPIPLWFSSYEEVLPQNPLIYSIQLKIS</sequence>
<evidence type="ECO:0000313" key="5">
    <source>
        <dbReference type="EMBL" id="CDG69839.1"/>
    </source>
</evidence>